<dbReference type="SUPFAM" id="SSF51120">
    <property type="entry name" value="beta-Roll"/>
    <property type="match status" value="4"/>
</dbReference>
<evidence type="ECO:0000256" key="3">
    <source>
        <dbReference type="SAM" id="MobiDB-lite"/>
    </source>
</evidence>
<accession>A0A1G4R7Q6</accession>
<dbReference type="GO" id="GO:0005509">
    <property type="term" value="F:calcium ion binding"/>
    <property type="evidence" value="ECO:0007669"/>
    <property type="project" value="InterPro"/>
</dbReference>
<keyword evidence="2" id="KW-0964">Secreted</keyword>
<evidence type="ECO:0000259" key="4">
    <source>
        <dbReference type="Pfam" id="PF13946"/>
    </source>
</evidence>
<dbReference type="InterPro" id="IPR050557">
    <property type="entry name" value="RTX_toxin/Mannuronan_C5-epim"/>
</dbReference>
<proteinExistence type="predicted"/>
<feature type="region of interest" description="Disordered" evidence="3">
    <location>
        <begin position="1358"/>
        <end position="1378"/>
    </location>
</feature>
<feature type="compositionally biased region" description="Low complexity" evidence="3">
    <location>
        <begin position="1358"/>
        <end position="1374"/>
    </location>
</feature>
<feature type="domain" description="DUF4214" evidence="4">
    <location>
        <begin position="210"/>
        <end position="278"/>
    </location>
</feature>
<dbReference type="InterPro" id="IPR038255">
    <property type="entry name" value="PBS_linker_sf"/>
</dbReference>
<dbReference type="PRINTS" id="PR00313">
    <property type="entry name" value="CABNDNGRPT"/>
</dbReference>
<dbReference type="Pfam" id="PF13946">
    <property type="entry name" value="DUF4214"/>
    <property type="match status" value="1"/>
</dbReference>
<reference evidence="6" key="1">
    <citation type="submission" date="2016-10" db="EMBL/GenBank/DDBJ databases">
        <authorList>
            <person name="Varghese N."/>
            <person name="Submissions S."/>
        </authorList>
    </citation>
    <scope>NUCLEOTIDE SEQUENCE [LARGE SCALE GENOMIC DNA]</scope>
    <source>
        <strain evidence="6">CGMCC 1.3431</strain>
    </source>
</reference>
<comment type="subcellular location">
    <subcellularLocation>
        <location evidence="1">Secreted</location>
    </subcellularLocation>
</comment>
<dbReference type="PANTHER" id="PTHR38340:SF1">
    <property type="entry name" value="S-LAYER PROTEIN"/>
    <property type="match status" value="1"/>
</dbReference>
<keyword evidence="6" id="KW-1185">Reference proteome</keyword>
<evidence type="ECO:0000256" key="1">
    <source>
        <dbReference type="ARBA" id="ARBA00004613"/>
    </source>
</evidence>
<dbReference type="InterPro" id="IPR001343">
    <property type="entry name" value="Hemolysn_Ca-bd"/>
</dbReference>
<evidence type="ECO:0000256" key="2">
    <source>
        <dbReference type="ARBA" id="ARBA00022525"/>
    </source>
</evidence>
<dbReference type="EMBL" id="FMTS01000002">
    <property type="protein sequence ID" value="SCW52767.1"/>
    <property type="molecule type" value="Genomic_DNA"/>
</dbReference>
<dbReference type="Gene3D" id="1.10.3130.20">
    <property type="entry name" value="Phycobilisome linker domain"/>
    <property type="match status" value="1"/>
</dbReference>
<dbReference type="PANTHER" id="PTHR38340">
    <property type="entry name" value="S-LAYER PROTEIN"/>
    <property type="match status" value="1"/>
</dbReference>
<dbReference type="GO" id="GO:0005576">
    <property type="term" value="C:extracellular region"/>
    <property type="evidence" value="ECO:0007669"/>
    <property type="project" value="UniProtKB-SubCell"/>
</dbReference>
<dbReference type="Gene3D" id="2.150.10.10">
    <property type="entry name" value="Serralysin-like metalloprotease, C-terminal"/>
    <property type="match status" value="4"/>
</dbReference>
<dbReference type="Proteomes" id="UP000199150">
    <property type="component" value="Unassembled WGS sequence"/>
</dbReference>
<organism evidence="5 6">
    <name type="scientific">Asticcacaulis taihuensis</name>
    <dbReference type="NCBI Taxonomy" id="260084"/>
    <lineage>
        <taxon>Bacteria</taxon>
        <taxon>Pseudomonadati</taxon>
        <taxon>Pseudomonadota</taxon>
        <taxon>Alphaproteobacteria</taxon>
        <taxon>Caulobacterales</taxon>
        <taxon>Caulobacteraceae</taxon>
        <taxon>Asticcacaulis</taxon>
    </lineage>
</organism>
<dbReference type="InterPro" id="IPR018511">
    <property type="entry name" value="Hemolysin-typ_Ca-bd_CS"/>
</dbReference>
<evidence type="ECO:0000313" key="6">
    <source>
        <dbReference type="Proteomes" id="UP000199150"/>
    </source>
</evidence>
<dbReference type="InterPro" id="IPR011049">
    <property type="entry name" value="Serralysin-like_metalloprot_C"/>
</dbReference>
<dbReference type="STRING" id="260084.SAMN02927928_1631"/>
<protein>
    <submittedName>
        <fullName evidence="5">Hemolysin-type calcium-binding repeat-containing protein</fullName>
    </submittedName>
</protein>
<gene>
    <name evidence="5" type="ORF">SAMN02927928_1631</name>
</gene>
<name>A0A1G4R7Q6_9CAUL</name>
<dbReference type="InterPro" id="IPR025282">
    <property type="entry name" value="DUF4214"/>
</dbReference>
<dbReference type="Pfam" id="PF00353">
    <property type="entry name" value="HemolysinCabind"/>
    <property type="match status" value="7"/>
</dbReference>
<evidence type="ECO:0000313" key="5">
    <source>
        <dbReference type="EMBL" id="SCW52767.1"/>
    </source>
</evidence>
<dbReference type="PROSITE" id="PS00330">
    <property type="entry name" value="HEMOLYSIN_CALCIUM"/>
    <property type="match status" value="2"/>
</dbReference>
<sequence>MLTSGATDLTTFAGDLKIASDYNVYGLSKDEINALFSQAYDTLAPAQKQYYQDHKAFIDMMMATEEGTLSTVDANTYAQNKVTIDAVISALSAQAAVNPWIITLQRAGELKLDQFATSDFYGGLAGFLDSFGVANVNSKVHFEDVHVNAVTGGGMRIGLDKVVTTTDPYSAAAKVYRLYQGLLDRAPDGYGLTDYTNYIQLGEATLEDVASSIISSQEFVNRVGANLSDWDFVVQLYATVQNRGATNAEIQSWVDTINNGASRAQVAIGFTESNEYVNNSASFIQNGLTYTSHAHQDFFTVLSQSIGWDDELVIDQVSQVGLTSSSGVTSNSSDFVDMSASATGVTVNDWRQVSVNGSLQWQSGGDNIFIGSAGNDTLAGGTGSDWLMGSGGYDIMWGGDGNDVLINPNGGGELHGEAGDDYVMGGWGYGDDGNDTMVGRAGYDSLVGGNGDDLFLMAKDYSNNWYVGGLWATNSDPNGSDTLSAERLDVGVGFDIDYRPADWNGNSDLTLADAASRSVNLYNWATGQWLSVMNVNSIENATGSLFGDLIYGTTGDNVLRGLAGNDTLYGRAGDDVIEGGAGVDTLYGGAGKDVLSYENSSEGVYVNMATGETSGGDAAGDVFTEFESLRGSNASDQLRGDSSTNVIEGLDGDDWIIATAGGTSTTVTIPDYNDWSGYGGPRQITYWTGGDVYNGGSGNDTVDYSEATSGVTAYLGSYTISNSANTATAGTGSAGLAQGHTYISIESIVGSNYNDSLSAGAGAQSFEGGAGNDFLSGGAGADTYYFGRGDGSDTVTETNADNNTVVLGANITVSDMYNPTSGGSSGFFDVGIRGTSDIIRFSANFADLGNNRLKTISFNGQSSLDVSNITYQPSGATGYNDALNGWADQADLVQGFEGNDVLTGSGTSSESKGNIFIGGTGNDTLTASVGDDQYAYDRGDGIDTITDSGGDDTIVFGSTVAADDVVFKVVGNDLYIGLKDKTNTALTADQVSERIKIVNGGVQYKVVDGNDQTTVYSTTLNTIEYVQVGGTTMDLTKLNIDWTVQTTWQYGDTYPIVLDLGGDGLNLTAVEDSDIIVKTAQGGLSRLGWASAADAFLAVDRDGDGAINKLSEISFAQDKEGATSDLEGLKTWDTNGDGILNASDENFDKILVWQDLNQNGRSTARELRTLTEAGIIGIDLNGTATGYTPGTVIDNYVQNTMSFIWADGARGDAYDVALARHVLGTDGLYAGAYQAEWGARDEDGTLGRLLNDPETAAKAALVSQRRTAVEDLVASYDEVSLKARVDFTDTDEVSAEVAERIAEMNHSERAAWLSGQTTTVDDKIRLMSSAQTIAVQLDQAEQATDALVSTGLDLASESLSGSGASSSTGGNSSAQVPSVQANGAGITSELGVPLTASEPIGGVVNTAAANGLDNAWWRQQTLDVANGVTSLGALMASMYGPTVTAVGSGPEGGIVDDTLTRQQLILLQSMAGFGSSAGGEAAIWQRGTPNIEQPLAASSGVRGVSQDAGAALVA</sequence>